<accession>A0ABR9D9U8</accession>
<dbReference type="Pfam" id="PF13229">
    <property type="entry name" value="Beta_helix"/>
    <property type="match status" value="2"/>
</dbReference>
<dbReference type="PANTHER" id="PTHR36453:SF1">
    <property type="entry name" value="RIGHT HANDED BETA HELIX DOMAIN-CONTAINING PROTEIN"/>
    <property type="match status" value="1"/>
</dbReference>
<dbReference type="Proteomes" id="UP000641152">
    <property type="component" value="Unassembled WGS sequence"/>
</dbReference>
<reference evidence="3 4" key="1">
    <citation type="submission" date="2020-09" db="EMBL/GenBank/DDBJ databases">
        <title>Methylomonas albis sp. nov. and Methylomonas fluvii sp. nov.: Two cold-adapted methanotrophs from the River Elbe and an amended description of Methylovulum psychrotolerans strain Eb1.</title>
        <authorList>
            <person name="Bussmann I.K."/>
            <person name="Klings K.-W."/>
            <person name="Warnstedt J."/>
            <person name="Hoppert M."/>
            <person name="Saborowski A."/>
            <person name="Horn F."/>
            <person name="Liebner S."/>
        </authorList>
    </citation>
    <scope>NUCLEOTIDE SEQUENCE [LARGE SCALE GENOMIC DNA]</scope>
    <source>
        <strain evidence="3 4">EbB</strain>
    </source>
</reference>
<sequence>MFIKLVITLTFATFCSAAAAKDFYVSPSGSDSLNGLSPSVNFWTKTGPFKTLTRARNAIRQLKAAGKFNEAITVHVGKGTYQLQATLELDDRDSGVPGQEITWEGEKGVSIISGGIQIKNCQPYDQNTPLKVLNCPVNNSFLDAIKGIENERIHGNAPRFELFVNEIRMHLARWPDSDWAHIRNPLSTATERNFAFTVHENMPAFAGNLTAAQVHIFPGSDFFDQYIGISDINYSEKRISLLTNTKQDISIGRRFYIQNIQSELNNAKEWFYDKENSQIQFIPPKNETINKITVSSIQNILKIDSLTDVNFKNLKFQHSTATAIIATNAKRIYFDNSEFSNITGKAIEIDNSVNITVSNCIIYNTGLGGISISGGDRPTLSPSDNIIHNNHIHHYDSDLYTNSPAIEVDGVATEVTNNLIDNGNGKGIRISGNDHIISKNEITAICKQSGDCGAIYTGRDWTYRGNIISFNSIHDFTGYSLNENTLNVAKNVIEYIAHGARGLYLDDAASGVTAYGNIFNNAGSIGIQIGGGRDNLIENNIIKTDRFAILVDYRGGYFNWQIPIESLKSMPINNSVWLKKYPVLGIKMNNPTWPEGNIFQKNVIISNKIGGRSLQYWMPKEKNIIRNNIVWNPTEEFRVDYVLLDVPVTQTGATWAQWIKKSGEKNSLNADPCVTVTRNSINVSCNNSPINEIGFLPIPSDIGLIDQL</sequence>
<organism evidence="3 4">
    <name type="scientific">Methylomonas fluvii</name>
    <dbReference type="NCBI Taxonomy" id="1854564"/>
    <lineage>
        <taxon>Bacteria</taxon>
        <taxon>Pseudomonadati</taxon>
        <taxon>Pseudomonadota</taxon>
        <taxon>Gammaproteobacteria</taxon>
        <taxon>Methylococcales</taxon>
        <taxon>Methylococcaceae</taxon>
        <taxon>Methylomonas</taxon>
    </lineage>
</organism>
<name>A0ABR9D9U8_9GAMM</name>
<dbReference type="SUPFAM" id="SSF51126">
    <property type="entry name" value="Pectin lyase-like"/>
    <property type="match status" value="1"/>
</dbReference>
<evidence type="ECO:0000256" key="1">
    <source>
        <dbReference type="SAM" id="SignalP"/>
    </source>
</evidence>
<dbReference type="EMBL" id="JACXST010000001">
    <property type="protein sequence ID" value="MBD9359879.1"/>
    <property type="molecule type" value="Genomic_DNA"/>
</dbReference>
<evidence type="ECO:0000313" key="4">
    <source>
        <dbReference type="Proteomes" id="UP000641152"/>
    </source>
</evidence>
<dbReference type="RefSeq" id="WP_192392708.1">
    <property type="nucleotide sequence ID" value="NZ_CAJHIU010000001.1"/>
</dbReference>
<dbReference type="InterPro" id="IPR011050">
    <property type="entry name" value="Pectin_lyase_fold/virulence"/>
</dbReference>
<dbReference type="InterPro" id="IPR012334">
    <property type="entry name" value="Pectin_lyas_fold"/>
</dbReference>
<dbReference type="Gene3D" id="2.160.20.10">
    <property type="entry name" value="Single-stranded right-handed beta-helix, Pectin lyase-like"/>
    <property type="match status" value="3"/>
</dbReference>
<keyword evidence="1" id="KW-0732">Signal</keyword>
<comment type="caution">
    <text evidence="3">The sequence shown here is derived from an EMBL/GenBank/DDBJ whole genome shotgun (WGS) entry which is preliminary data.</text>
</comment>
<protein>
    <submittedName>
        <fullName evidence="3">Right-handed parallel beta-helix repeat-containing protein</fullName>
    </submittedName>
</protein>
<evidence type="ECO:0000313" key="3">
    <source>
        <dbReference type="EMBL" id="MBD9359879.1"/>
    </source>
</evidence>
<gene>
    <name evidence="3" type="ORF">EBB_04810</name>
</gene>
<dbReference type="InterPro" id="IPR006626">
    <property type="entry name" value="PbH1"/>
</dbReference>
<feature type="chain" id="PRO_5045365069" evidence="1">
    <location>
        <begin position="21"/>
        <end position="708"/>
    </location>
</feature>
<feature type="domain" description="Right handed beta helix" evidence="2">
    <location>
        <begin position="405"/>
        <end position="552"/>
    </location>
</feature>
<proteinExistence type="predicted"/>
<dbReference type="InterPro" id="IPR039448">
    <property type="entry name" value="Beta_helix"/>
</dbReference>
<dbReference type="PANTHER" id="PTHR36453">
    <property type="entry name" value="SECRETED PROTEIN-RELATED"/>
    <property type="match status" value="1"/>
</dbReference>
<feature type="signal peptide" evidence="1">
    <location>
        <begin position="1"/>
        <end position="20"/>
    </location>
</feature>
<keyword evidence="4" id="KW-1185">Reference proteome</keyword>
<dbReference type="SMART" id="SM00710">
    <property type="entry name" value="PbH1"/>
    <property type="match status" value="7"/>
</dbReference>
<evidence type="ECO:0000259" key="2">
    <source>
        <dbReference type="Pfam" id="PF13229"/>
    </source>
</evidence>
<feature type="domain" description="Right handed beta helix" evidence="2">
    <location>
        <begin position="296"/>
        <end position="391"/>
    </location>
</feature>